<dbReference type="PROSITE" id="PS51123">
    <property type="entry name" value="OMPA_2"/>
    <property type="match status" value="1"/>
</dbReference>
<dbReference type="Gene3D" id="3.30.1330.60">
    <property type="entry name" value="OmpA-like domain"/>
    <property type="match status" value="1"/>
</dbReference>
<feature type="compositionally biased region" description="Low complexity" evidence="2">
    <location>
        <begin position="415"/>
        <end position="431"/>
    </location>
</feature>
<dbReference type="InterPro" id="IPR017732">
    <property type="entry name" value="T4/T6SS_DotU"/>
</dbReference>
<dbReference type="InterPro" id="IPR036737">
    <property type="entry name" value="OmpA-like_sf"/>
</dbReference>
<evidence type="ECO:0000256" key="3">
    <source>
        <dbReference type="SAM" id="Phobius"/>
    </source>
</evidence>
<evidence type="ECO:0000313" key="6">
    <source>
        <dbReference type="Proteomes" id="UP000306236"/>
    </source>
</evidence>
<sequence>MQQDNYARRGQQQPGSSPNAAAHSTNPLVKAAARLINLMLQIREIMHLPDPSALRKKLLVEVKEFERLAAEYGASHEEIVGARYCLCTALDETAAQTPWGSRGVWAKHSLLVTFHNETWGGEKYYQLLGRLAQNPERHIHLIELLYYLNALGFEGRFRIVDDGYSQLEILKRRIAAILHRVNGGYEARLSPHWQGVQSAAPTWRMVPPWVVACLCAFIAACIYVWFLFSLGDRSDVTYARLAGLQIPATQAAAYVNPPVAPRLRRFLEPEIKAGLLEVNDMLDRSVVTLNGDGLFDSGRVEVKQQYLPVLGRIAAALTEVDGEVVVTGFTDNVPIRSVRFASNWDLSQTRAESVKKILDGYLGQFSSGRVRFEGRGEADPIGDNSTPEGRSRNRRVEITVLMSAEEIHRQLNQNAAQAPAIPTGAAPRRAP</sequence>
<evidence type="ECO:0000259" key="4">
    <source>
        <dbReference type="PROSITE" id="PS51123"/>
    </source>
</evidence>
<proteinExistence type="predicted"/>
<dbReference type="CDD" id="cd07185">
    <property type="entry name" value="OmpA_C-like"/>
    <property type="match status" value="1"/>
</dbReference>
<keyword evidence="3" id="KW-0812">Transmembrane</keyword>
<feature type="domain" description="OmpA-like" evidence="4">
    <location>
        <begin position="282"/>
        <end position="404"/>
    </location>
</feature>
<dbReference type="InterPro" id="IPR038522">
    <property type="entry name" value="T4/T6SS_DotU_sf"/>
</dbReference>
<feature type="region of interest" description="Disordered" evidence="2">
    <location>
        <begin position="411"/>
        <end position="431"/>
    </location>
</feature>
<dbReference type="Proteomes" id="UP000306236">
    <property type="component" value="Unassembled WGS sequence"/>
</dbReference>
<dbReference type="EMBL" id="SSWX01000028">
    <property type="protein sequence ID" value="THJ31069.1"/>
    <property type="molecule type" value="Genomic_DNA"/>
</dbReference>
<feature type="region of interest" description="Disordered" evidence="2">
    <location>
        <begin position="1"/>
        <end position="23"/>
    </location>
</feature>
<dbReference type="InterPro" id="IPR006665">
    <property type="entry name" value="OmpA-like"/>
</dbReference>
<dbReference type="Pfam" id="PF00691">
    <property type="entry name" value="OmpA"/>
    <property type="match status" value="1"/>
</dbReference>
<evidence type="ECO:0000256" key="1">
    <source>
        <dbReference type="PROSITE-ProRule" id="PRU00473"/>
    </source>
</evidence>
<dbReference type="Pfam" id="PF09850">
    <property type="entry name" value="DotU"/>
    <property type="match status" value="1"/>
</dbReference>
<dbReference type="NCBIfam" id="NF005444">
    <property type="entry name" value="PRK07033.1"/>
    <property type="match status" value="1"/>
</dbReference>
<keyword evidence="1 3" id="KW-0472">Membrane</keyword>
<comment type="caution">
    <text evidence="5">The sequence shown here is derived from an EMBL/GenBank/DDBJ whole genome shotgun (WGS) entry which is preliminary data.</text>
</comment>
<evidence type="ECO:0000256" key="2">
    <source>
        <dbReference type="SAM" id="MobiDB-lite"/>
    </source>
</evidence>
<reference evidence="5 6" key="1">
    <citation type="submission" date="2019-04" db="EMBL/GenBank/DDBJ databases">
        <title>Lampropedia sp YIM MLB12 draf genome.</title>
        <authorList>
            <person name="Wang Y.-X."/>
        </authorList>
    </citation>
    <scope>NUCLEOTIDE SEQUENCE [LARGE SCALE GENOMIC DNA]</scope>
    <source>
        <strain evidence="5 6">YIM MLB12</strain>
    </source>
</reference>
<gene>
    <name evidence="5" type="ORF">E8K88_16165</name>
</gene>
<dbReference type="GO" id="GO:0016020">
    <property type="term" value="C:membrane"/>
    <property type="evidence" value="ECO:0007669"/>
    <property type="project" value="UniProtKB-UniRule"/>
</dbReference>
<protein>
    <submittedName>
        <fullName evidence="5">DotU family type VI secretion system protein</fullName>
    </submittedName>
</protein>
<dbReference type="InterPro" id="IPR017733">
    <property type="entry name" value="OmpA-like_dom_proteobacteria"/>
</dbReference>
<dbReference type="NCBIfam" id="TIGR03350">
    <property type="entry name" value="type_VI_ompA"/>
    <property type="match status" value="1"/>
</dbReference>
<dbReference type="RefSeq" id="WP_136407714.1">
    <property type="nucleotide sequence ID" value="NZ_JARXRQ010000006.1"/>
</dbReference>
<dbReference type="NCBIfam" id="TIGR03349">
    <property type="entry name" value="IV_VI_DotU"/>
    <property type="match status" value="1"/>
</dbReference>
<feature type="region of interest" description="Disordered" evidence="2">
    <location>
        <begin position="373"/>
        <end position="395"/>
    </location>
</feature>
<keyword evidence="6" id="KW-1185">Reference proteome</keyword>
<dbReference type="SUPFAM" id="SSF103088">
    <property type="entry name" value="OmpA-like"/>
    <property type="match status" value="1"/>
</dbReference>
<name>A0A4S5BG96_9BURK</name>
<evidence type="ECO:0000313" key="5">
    <source>
        <dbReference type="EMBL" id="THJ31069.1"/>
    </source>
</evidence>
<accession>A0A4S5BG96</accession>
<organism evidence="5 6">
    <name type="scientific">Lampropedia aestuarii</name>
    <dbReference type="NCBI Taxonomy" id="2562762"/>
    <lineage>
        <taxon>Bacteria</taxon>
        <taxon>Pseudomonadati</taxon>
        <taxon>Pseudomonadota</taxon>
        <taxon>Betaproteobacteria</taxon>
        <taxon>Burkholderiales</taxon>
        <taxon>Comamonadaceae</taxon>
        <taxon>Lampropedia</taxon>
    </lineage>
</organism>
<dbReference type="Gene3D" id="1.25.40.590">
    <property type="entry name" value="Type IV / VI secretion system, DotU"/>
    <property type="match status" value="1"/>
</dbReference>
<keyword evidence="3" id="KW-1133">Transmembrane helix</keyword>
<dbReference type="OrthoDB" id="345640at2"/>
<dbReference type="AlphaFoldDB" id="A0A4S5BG96"/>
<dbReference type="PANTHER" id="PTHR38033:SF1">
    <property type="entry name" value="DOTU FAMILY TYPE IV_VI SECRETION SYSTEM PROTEIN"/>
    <property type="match status" value="1"/>
</dbReference>
<dbReference type="PANTHER" id="PTHR38033">
    <property type="entry name" value="MEMBRANE PROTEIN-RELATED"/>
    <property type="match status" value="1"/>
</dbReference>
<dbReference type="NCBIfam" id="NF038228">
    <property type="entry name" value="IcmH_DotU_IVB"/>
    <property type="match status" value="1"/>
</dbReference>
<feature type="transmembrane region" description="Helical" evidence="3">
    <location>
        <begin position="209"/>
        <end position="228"/>
    </location>
</feature>